<proteinExistence type="predicted"/>
<dbReference type="Proteomes" id="UP001159364">
    <property type="component" value="Linkage Group LG03"/>
</dbReference>
<evidence type="ECO:0000256" key="1">
    <source>
        <dbReference type="SAM" id="MobiDB-lite"/>
    </source>
</evidence>
<keyword evidence="3" id="KW-1185">Reference proteome</keyword>
<accession>A0AAV8TXM3</accession>
<dbReference type="AlphaFoldDB" id="A0AAV8TXM3"/>
<evidence type="ECO:0000313" key="3">
    <source>
        <dbReference type="Proteomes" id="UP001159364"/>
    </source>
</evidence>
<dbReference type="Gene3D" id="2.40.70.10">
    <property type="entry name" value="Acid Proteases"/>
    <property type="match status" value="1"/>
</dbReference>
<reference evidence="2 3" key="1">
    <citation type="submission" date="2021-09" db="EMBL/GenBank/DDBJ databases">
        <title>Genomic insights and catalytic innovation underlie evolution of tropane alkaloids biosynthesis.</title>
        <authorList>
            <person name="Wang Y.-J."/>
            <person name="Tian T."/>
            <person name="Huang J.-P."/>
            <person name="Huang S.-X."/>
        </authorList>
    </citation>
    <scope>NUCLEOTIDE SEQUENCE [LARGE SCALE GENOMIC DNA]</scope>
    <source>
        <strain evidence="2">KIB-2018</strain>
        <tissue evidence="2">Leaf</tissue>
    </source>
</reference>
<sequence>MMDAASGGAIVSKTPTEARELISTMAANSQACGICTSLAHPTDVCPTLHDEIPENVNAIGFQQRQFDPYSNTYNPGWRSHPNFSYANSQPTQQNYYQRPPPPQQPSGSGLGPLTSTGVIIQLADRSIVYPEGVLEDVLVQVNGLIFPADFFVIDMENDSSSNSSDILLGRPFLSTAKAKIDVHSGSLTLEFDGQVVKFNVYDAMKHAENVSCVYNVDIIEDLTHEASALNYDDELNYASCHRMSVDGVKRFTDRSEVSDDILDEAPKLELKTLPEHLKYAYLGDGETLPVIVSSMLDDLEEEKLIRVLREYREAIGGTIVDFQHRNEDRRA</sequence>
<dbReference type="PANTHER" id="PTHR33067:SF15">
    <property type="entry name" value="RNA-DIRECTED DNA POLYMERASE"/>
    <property type="match status" value="1"/>
</dbReference>
<name>A0AAV8TXM3_9ROSI</name>
<evidence type="ECO:0000313" key="2">
    <source>
        <dbReference type="EMBL" id="KAJ8770595.1"/>
    </source>
</evidence>
<organism evidence="2 3">
    <name type="scientific">Erythroxylum novogranatense</name>
    <dbReference type="NCBI Taxonomy" id="1862640"/>
    <lineage>
        <taxon>Eukaryota</taxon>
        <taxon>Viridiplantae</taxon>
        <taxon>Streptophyta</taxon>
        <taxon>Embryophyta</taxon>
        <taxon>Tracheophyta</taxon>
        <taxon>Spermatophyta</taxon>
        <taxon>Magnoliopsida</taxon>
        <taxon>eudicotyledons</taxon>
        <taxon>Gunneridae</taxon>
        <taxon>Pentapetalae</taxon>
        <taxon>rosids</taxon>
        <taxon>fabids</taxon>
        <taxon>Malpighiales</taxon>
        <taxon>Erythroxylaceae</taxon>
        <taxon>Erythroxylum</taxon>
    </lineage>
</organism>
<evidence type="ECO:0008006" key="4">
    <source>
        <dbReference type="Google" id="ProtNLM"/>
    </source>
</evidence>
<dbReference type="CDD" id="cd00303">
    <property type="entry name" value="retropepsin_like"/>
    <property type="match status" value="1"/>
</dbReference>
<dbReference type="InterPro" id="IPR021109">
    <property type="entry name" value="Peptidase_aspartic_dom_sf"/>
</dbReference>
<protein>
    <recommendedName>
        <fullName evidence="4">Reverse transcriptase domain-containing protein</fullName>
    </recommendedName>
</protein>
<feature type="region of interest" description="Disordered" evidence="1">
    <location>
        <begin position="80"/>
        <end position="111"/>
    </location>
</feature>
<comment type="caution">
    <text evidence="2">The sequence shown here is derived from an EMBL/GenBank/DDBJ whole genome shotgun (WGS) entry which is preliminary data.</text>
</comment>
<gene>
    <name evidence="2" type="ORF">K2173_018086</name>
</gene>
<dbReference type="EMBL" id="JAIWQS010000003">
    <property type="protein sequence ID" value="KAJ8770595.1"/>
    <property type="molecule type" value="Genomic_DNA"/>
</dbReference>
<dbReference type="PANTHER" id="PTHR33067">
    <property type="entry name" value="RNA-DIRECTED DNA POLYMERASE-RELATED"/>
    <property type="match status" value="1"/>
</dbReference>